<reference evidence="1" key="1">
    <citation type="submission" date="2020-06" db="EMBL/GenBank/DDBJ databases">
        <title>Unique genomic features of the anaerobic methanotrophic archaea.</title>
        <authorList>
            <person name="Chadwick G.L."/>
            <person name="Skennerton C.T."/>
            <person name="Laso-Perez R."/>
            <person name="Leu A.O."/>
            <person name="Speth D.R."/>
            <person name="Yu H."/>
            <person name="Morgan-Lang C."/>
            <person name="Hatzenpichler R."/>
            <person name="Goudeau D."/>
            <person name="Malmstrom R."/>
            <person name="Brazelton W.J."/>
            <person name="Woyke T."/>
            <person name="Hallam S.J."/>
            <person name="Tyson G.W."/>
            <person name="Wegener G."/>
            <person name="Boetius A."/>
            <person name="Orphan V."/>
        </authorList>
    </citation>
    <scope>NUCLEOTIDE SEQUENCE</scope>
</reference>
<dbReference type="AlphaFoldDB" id="A0A7G9Z205"/>
<name>A0A7G9Z205_9EURY</name>
<accession>A0A7G9Z205</accession>
<dbReference type="EMBL" id="MT631574">
    <property type="protein sequence ID" value="QNO54289.1"/>
    <property type="molecule type" value="Genomic_DNA"/>
</dbReference>
<gene>
    <name evidence="1" type="ORF">FGBIHFOD_00029</name>
</gene>
<proteinExistence type="predicted"/>
<protein>
    <submittedName>
        <fullName evidence="1">Uncharacterized protein</fullName>
    </submittedName>
</protein>
<organism evidence="1">
    <name type="scientific">Candidatus Methanophaga sp. ANME-1 ERB7</name>
    <dbReference type="NCBI Taxonomy" id="2759913"/>
    <lineage>
        <taxon>Archaea</taxon>
        <taxon>Methanobacteriati</taxon>
        <taxon>Methanobacteriota</taxon>
        <taxon>Stenosarchaea group</taxon>
        <taxon>Methanomicrobia</taxon>
        <taxon>Candidatus Methanophagales</taxon>
        <taxon>Candidatus Methanophagaceae</taxon>
        <taxon>Candidatus Methanophaga</taxon>
    </lineage>
</organism>
<sequence length="41" mass="4780">MKQVKDFSSAKKTNIWLKENQDKEIIDIKYSAGGFAIIYEE</sequence>
<evidence type="ECO:0000313" key="1">
    <source>
        <dbReference type="EMBL" id="QNO54289.1"/>
    </source>
</evidence>